<dbReference type="SMART" id="SM00165">
    <property type="entry name" value="UBA"/>
    <property type="match status" value="1"/>
</dbReference>
<dbReference type="PROSITE" id="PS50030">
    <property type="entry name" value="UBA"/>
    <property type="match status" value="1"/>
</dbReference>
<accession>A0A7S3PTM4</accession>
<feature type="region of interest" description="Disordered" evidence="1">
    <location>
        <begin position="447"/>
        <end position="467"/>
    </location>
</feature>
<reference evidence="3" key="1">
    <citation type="submission" date="2021-01" db="EMBL/GenBank/DDBJ databases">
        <authorList>
            <person name="Corre E."/>
            <person name="Pelletier E."/>
            <person name="Niang G."/>
            <person name="Scheremetjew M."/>
            <person name="Finn R."/>
            <person name="Kale V."/>
            <person name="Holt S."/>
            <person name="Cochrane G."/>
            <person name="Meng A."/>
            <person name="Brown T."/>
            <person name="Cohen L."/>
        </authorList>
    </citation>
    <scope>NUCLEOTIDE SEQUENCE</scope>
    <source>
        <strain evidence="3">MM31A-1</strain>
    </source>
</reference>
<evidence type="ECO:0000256" key="1">
    <source>
        <dbReference type="SAM" id="MobiDB-lite"/>
    </source>
</evidence>
<organism evidence="3">
    <name type="scientific">Chaetoceros debilis</name>
    <dbReference type="NCBI Taxonomy" id="122233"/>
    <lineage>
        <taxon>Eukaryota</taxon>
        <taxon>Sar</taxon>
        <taxon>Stramenopiles</taxon>
        <taxon>Ochrophyta</taxon>
        <taxon>Bacillariophyta</taxon>
        <taxon>Coscinodiscophyceae</taxon>
        <taxon>Chaetocerotophycidae</taxon>
        <taxon>Chaetocerotales</taxon>
        <taxon>Chaetocerotaceae</taxon>
        <taxon>Chaetoceros</taxon>
    </lineage>
</organism>
<dbReference type="InterPro" id="IPR015940">
    <property type="entry name" value="UBA"/>
</dbReference>
<dbReference type="Gene3D" id="1.10.8.10">
    <property type="entry name" value="DNA helicase RuvA subunit, C-terminal domain"/>
    <property type="match status" value="1"/>
</dbReference>
<dbReference type="AlphaFoldDB" id="A0A7S3PTM4"/>
<name>A0A7S3PTM4_9STRA</name>
<gene>
    <name evidence="3" type="ORF">CDEB00056_LOCUS145</name>
</gene>
<evidence type="ECO:0000313" key="3">
    <source>
        <dbReference type="EMBL" id="CAE0455304.1"/>
    </source>
</evidence>
<feature type="domain" description="UBA" evidence="2">
    <location>
        <begin position="615"/>
        <end position="655"/>
    </location>
</feature>
<dbReference type="InterPro" id="IPR009060">
    <property type="entry name" value="UBA-like_sf"/>
</dbReference>
<dbReference type="EMBL" id="HBIO01000192">
    <property type="protein sequence ID" value="CAE0455304.1"/>
    <property type="molecule type" value="Transcribed_RNA"/>
</dbReference>
<evidence type="ECO:0000259" key="2">
    <source>
        <dbReference type="PROSITE" id="PS50030"/>
    </source>
</evidence>
<protein>
    <recommendedName>
        <fullName evidence="2">UBA domain-containing protein</fullName>
    </recommendedName>
</protein>
<feature type="region of interest" description="Disordered" evidence="1">
    <location>
        <begin position="273"/>
        <end position="297"/>
    </location>
</feature>
<sequence length="657" mass="73281">MKKLETSQKGPIVSMPLLDSILSLRMPRCSVCGLDWYNEYEGSDTESGKEVLVLNLDKECSNNDEKLLLTAKCKHLIPLPSCKCTTLMLPPDADEEHVCLIKLKSMIEKDKDELNAEDFATAMKPLMRLKRYCNQAMCKDCLVSFIETSKDVMTFDYRSETEPNREFSVGGKCTSCRKRFGLRALQKAKSYACCDSVNESSAEMMEWNSSLRRTISFLSQVKKLKYALSKSQSNLYETKTTGDSSSALESHDTFYFKGVNQWLHDTDDHSSDDCFSDDGDSVASAQQPSKKATKASIIPPQCGEIKLDLIRKCPKFKQEVADFDYIQAKAQTKEGRRELGIESDGEDNDDEISMITQKTSFSLQNQWTQKQTQTNEDLERDERLALQLEKEEKKMIGLRKWGVSKSPLLRLFAHQKNQQESGASIEGISKSCRKKKTSSFLSRVTNTVMHQRTKKRKTEESPSGGGMLKYIRKKGDIPSSSAASQGSQRKIRKVAKDSSLTVIATSIKGEGVAANFKSLSLIEILSDSDEEGGELQTSMTVVSPTQVVLVEGATISPSPQALKASHKLDECQDEGKPDTENLQKADKGNIMSAPNGEFATEGALSLGPTSNMRRKWDTSDISKMLMMGFHKDECIKALDEAKNDISLAINILLNDIR</sequence>
<dbReference type="SUPFAM" id="SSF46934">
    <property type="entry name" value="UBA-like"/>
    <property type="match status" value="1"/>
</dbReference>
<proteinExistence type="predicted"/>